<keyword evidence="2" id="KW-1185">Reference proteome</keyword>
<gene>
    <name evidence="1" type="ORF">M0R45_035968</name>
</gene>
<dbReference type="AlphaFoldDB" id="A0AAW1VXI1"/>
<comment type="caution">
    <text evidence="1">The sequence shown here is derived from an EMBL/GenBank/DDBJ whole genome shotgun (WGS) entry which is preliminary data.</text>
</comment>
<accession>A0AAW1VXI1</accession>
<proteinExistence type="predicted"/>
<reference evidence="1 2" key="1">
    <citation type="journal article" date="2023" name="G3 (Bethesda)">
        <title>A chromosome-length genome assembly and annotation of blackberry (Rubus argutus, cv. 'Hillquist').</title>
        <authorList>
            <person name="Bruna T."/>
            <person name="Aryal R."/>
            <person name="Dudchenko O."/>
            <person name="Sargent D.J."/>
            <person name="Mead D."/>
            <person name="Buti M."/>
            <person name="Cavallini A."/>
            <person name="Hytonen T."/>
            <person name="Andres J."/>
            <person name="Pham M."/>
            <person name="Weisz D."/>
            <person name="Mascagni F."/>
            <person name="Usai G."/>
            <person name="Natali L."/>
            <person name="Bassil N."/>
            <person name="Fernandez G.E."/>
            <person name="Lomsadze A."/>
            <person name="Armour M."/>
            <person name="Olukolu B."/>
            <person name="Poorten T."/>
            <person name="Britton C."/>
            <person name="Davik J."/>
            <person name="Ashrafi H."/>
            <person name="Aiden E.L."/>
            <person name="Borodovsky M."/>
            <person name="Worthington M."/>
        </authorList>
    </citation>
    <scope>NUCLEOTIDE SEQUENCE [LARGE SCALE GENOMIC DNA]</scope>
    <source>
        <strain evidence="1">PI 553951</strain>
    </source>
</reference>
<protein>
    <submittedName>
        <fullName evidence="1">Uncharacterized protein</fullName>
    </submittedName>
</protein>
<sequence length="130" mass="14284">MQTSSRTSGPPKRGSTTALQLVMMCLSPTLESEIETLKLRDLNIRIVTLRSKHSMSVVIHMPSKTPTQATDAMLSATIQPSLQRHQRRAILISLLPLMASPRSIETAQTAMPSPGCCPVSFCPQAIRRRC</sequence>
<name>A0AAW1VXI1_RUBAR</name>
<evidence type="ECO:0000313" key="2">
    <source>
        <dbReference type="Proteomes" id="UP001457282"/>
    </source>
</evidence>
<evidence type="ECO:0000313" key="1">
    <source>
        <dbReference type="EMBL" id="KAK9912093.1"/>
    </source>
</evidence>
<dbReference type="EMBL" id="JBEDUW010000007">
    <property type="protein sequence ID" value="KAK9912093.1"/>
    <property type="molecule type" value="Genomic_DNA"/>
</dbReference>
<dbReference type="Proteomes" id="UP001457282">
    <property type="component" value="Unassembled WGS sequence"/>
</dbReference>
<organism evidence="1 2">
    <name type="scientific">Rubus argutus</name>
    <name type="common">Southern blackberry</name>
    <dbReference type="NCBI Taxonomy" id="59490"/>
    <lineage>
        <taxon>Eukaryota</taxon>
        <taxon>Viridiplantae</taxon>
        <taxon>Streptophyta</taxon>
        <taxon>Embryophyta</taxon>
        <taxon>Tracheophyta</taxon>
        <taxon>Spermatophyta</taxon>
        <taxon>Magnoliopsida</taxon>
        <taxon>eudicotyledons</taxon>
        <taxon>Gunneridae</taxon>
        <taxon>Pentapetalae</taxon>
        <taxon>rosids</taxon>
        <taxon>fabids</taxon>
        <taxon>Rosales</taxon>
        <taxon>Rosaceae</taxon>
        <taxon>Rosoideae</taxon>
        <taxon>Rosoideae incertae sedis</taxon>
        <taxon>Rubus</taxon>
    </lineage>
</organism>